<dbReference type="Proteomes" id="UP000078397">
    <property type="component" value="Unassembled WGS sequence"/>
</dbReference>
<feature type="compositionally biased region" description="Polar residues" evidence="1">
    <location>
        <begin position="1"/>
        <end position="12"/>
    </location>
</feature>
<evidence type="ECO:0000313" key="3">
    <source>
        <dbReference type="Proteomes" id="UP000078397"/>
    </source>
</evidence>
<evidence type="ECO:0000256" key="1">
    <source>
        <dbReference type="SAM" id="MobiDB-lite"/>
    </source>
</evidence>
<evidence type="ECO:0000313" key="2">
    <source>
        <dbReference type="EMBL" id="OWT43253.1"/>
    </source>
</evidence>
<keyword evidence="3" id="KW-1185">Reference proteome</keyword>
<dbReference type="GeneID" id="33936528"/>
<comment type="caution">
    <text evidence="2">The sequence shown here is derived from an EMBL/GenBank/DDBJ whole genome shotgun (WGS) entry which is preliminary data.</text>
</comment>
<dbReference type="EMBL" id="LSBJ02000002">
    <property type="protein sequence ID" value="OWT43253.1"/>
    <property type="molecule type" value="Genomic_DNA"/>
</dbReference>
<gene>
    <name evidence="2" type="ORF">VFPPC_17584</name>
</gene>
<proteinExistence type="predicted"/>
<reference evidence="2 3" key="1">
    <citation type="journal article" date="2016" name="PLoS Pathog.">
        <title>Biosynthesis of antibiotic leucinostatins in bio-control fungus Purpureocillium lilacinum and their inhibition on phytophthora revealed by genome mining.</title>
        <authorList>
            <person name="Wang G."/>
            <person name="Liu Z."/>
            <person name="Lin R."/>
            <person name="Li E."/>
            <person name="Mao Z."/>
            <person name="Ling J."/>
            <person name="Yang Y."/>
            <person name="Yin W.B."/>
            <person name="Xie B."/>
        </authorList>
    </citation>
    <scope>NUCLEOTIDE SEQUENCE [LARGE SCALE GENOMIC DNA]</scope>
    <source>
        <strain evidence="2">170</strain>
    </source>
</reference>
<dbReference type="AlphaFoldDB" id="A0A219AR39"/>
<dbReference type="KEGG" id="pchm:VFPPC_17584"/>
<protein>
    <submittedName>
        <fullName evidence="2">Uncharacterized protein</fullName>
    </submittedName>
</protein>
<dbReference type="RefSeq" id="XP_022285693.1">
    <property type="nucleotide sequence ID" value="XM_022429280.1"/>
</dbReference>
<name>A0A219AR39_METCM</name>
<feature type="region of interest" description="Disordered" evidence="1">
    <location>
        <begin position="1"/>
        <end position="35"/>
    </location>
</feature>
<organism evidence="2 3">
    <name type="scientific">Pochonia chlamydosporia 170</name>
    <dbReference type="NCBI Taxonomy" id="1380566"/>
    <lineage>
        <taxon>Eukaryota</taxon>
        <taxon>Fungi</taxon>
        <taxon>Dikarya</taxon>
        <taxon>Ascomycota</taxon>
        <taxon>Pezizomycotina</taxon>
        <taxon>Sordariomycetes</taxon>
        <taxon>Hypocreomycetidae</taxon>
        <taxon>Hypocreales</taxon>
        <taxon>Clavicipitaceae</taxon>
        <taxon>Pochonia</taxon>
    </lineage>
</organism>
<sequence>MPRPSNNMNQRANVDKLKHQHLVTSTPRPELMETTMETPRVKFDQMLHVSACSSRSGHQAKQPHQVAQRNITVNSLGFQEHVVQSMAEMRRQPRPRASCLTKPFVAVRR</sequence>
<accession>A0A219AR39</accession>